<dbReference type="EMBL" id="CMVM020000170">
    <property type="status" value="NOT_ANNOTATED_CDS"/>
    <property type="molecule type" value="Genomic_DNA"/>
</dbReference>
<evidence type="ECO:0000313" key="2">
    <source>
        <dbReference type="Proteomes" id="UP000024404"/>
    </source>
</evidence>
<reference evidence="2" key="1">
    <citation type="submission" date="2013-10" db="EMBL/GenBank/DDBJ databases">
        <title>Genome sequencing of Onchocerca volvulus.</title>
        <authorList>
            <person name="Cotton J."/>
            <person name="Tsai J."/>
            <person name="Stanley E."/>
            <person name="Tracey A."/>
            <person name="Holroyd N."/>
            <person name="Lustigman S."/>
            <person name="Berriman M."/>
        </authorList>
    </citation>
    <scope>NUCLEOTIDE SEQUENCE</scope>
</reference>
<organism evidence="1 2">
    <name type="scientific">Onchocerca volvulus</name>
    <dbReference type="NCBI Taxonomy" id="6282"/>
    <lineage>
        <taxon>Eukaryota</taxon>
        <taxon>Metazoa</taxon>
        <taxon>Ecdysozoa</taxon>
        <taxon>Nematoda</taxon>
        <taxon>Chromadorea</taxon>
        <taxon>Rhabditida</taxon>
        <taxon>Spirurina</taxon>
        <taxon>Spiruromorpha</taxon>
        <taxon>Filarioidea</taxon>
        <taxon>Onchocercidae</taxon>
        <taxon>Onchocerca</taxon>
    </lineage>
</organism>
<dbReference type="Proteomes" id="UP000024404">
    <property type="component" value="Unassembled WGS sequence"/>
</dbReference>
<proteinExistence type="predicted"/>
<keyword evidence="2" id="KW-1185">Reference proteome</keyword>
<name>A0A8R1XY45_ONCVO</name>
<reference evidence="1" key="2">
    <citation type="submission" date="2022-06" db="UniProtKB">
        <authorList>
            <consortium name="EnsemblMetazoa"/>
        </authorList>
    </citation>
    <scope>IDENTIFICATION</scope>
</reference>
<accession>A0A8R1XY45</accession>
<protein>
    <submittedName>
        <fullName evidence="1">Uncharacterized protein</fullName>
    </submittedName>
</protein>
<evidence type="ECO:0000313" key="1">
    <source>
        <dbReference type="EnsemblMetazoa" id="OVOC6221.1"/>
    </source>
</evidence>
<dbReference type="AlphaFoldDB" id="A0A8R1XY45"/>
<sequence length="87" mass="10364">MLHPSFSDWWMQNGYCTNSGIYHSECTWQVISDQEEIRNDFLLLETLLFDFFNTFKRPIEMIQLDQSTNNHTEKTIDTTTPINEDIN</sequence>
<dbReference type="EnsemblMetazoa" id="OVOC6221.1">
    <property type="protein sequence ID" value="OVOC6221.1"/>
    <property type="gene ID" value="WBGene00243030"/>
</dbReference>